<dbReference type="PANTHER" id="PTHR37324">
    <property type="entry name" value="PTS SYSTEM GALACTITOL-SPECIFIC EIIC COMPONENT"/>
    <property type="match status" value="1"/>
</dbReference>
<comment type="caution">
    <text evidence="11">The sequence shown here is derived from an EMBL/GenBank/DDBJ whole genome shotgun (WGS) entry which is preliminary data.</text>
</comment>
<sequence length="463" mass="49197">MGVIQYIVDLGASVMLPIVILILGLVLGQGIGKSLRAGITIGIGFVGINLVISLLTENLGAAAEAMAENFNLGLNVVDLGWPGTSPMAWASDLGLIAIPVAIGVNIVMLVLKMTRVVNVDIWNIWHMAFTGAIVQTATGSFYMGILGVVVHAILAYKLGDMFGSVTDEYFGLEGISIPHGSSAYMGIFASPIDDLIEKIPGVNKINITSDKIEQRLGVLGQPTIVGAFLGLVIGLLAGYEIGDSLQLAIQMAAVMVLMPMVVKLIMEGLIPISEAARNLLDKHFKGSELRIGLDPALLLGDAQVIAASLIFVPLTILIAVIVPGNQVLPFGDLATIGFFIAMAVGVHKGNLFRTLISGSVIMFITIWISNQMITLQTMLGQNVGLVGAGERVSSLDQAGSPITYLLANGLTFEMGMGFFIILALYIAAFVYTFIKYKRNTLYVETEELEGDELGEGISRNQEA</sequence>
<feature type="transmembrane region" description="Helical" evidence="9">
    <location>
        <begin position="88"/>
        <end position="111"/>
    </location>
</feature>
<keyword evidence="4" id="KW-0762">Sugar transport</keyword>
<feature type="transmembrane region" description="Helical" evidence="9">
    <location>
        <begin position="176"/>
        <end position="196"/>
    </location>
</feature>
<dbReference type="EMBL" id="JAFREM010000012">
    <property type="protein sequence ID" value="MBO1306003.1"/>
    <property type="molecule type" value="Genomic_DNA"/>
</dbReference>
<keyword evidence="3" id="KW-1003">Cell membrane</keyword>
<evidence type="ECO:0000313" key="11">
    <source>
        <dbReference type="EMBL" id="MBO1306003.1"/>
    </source>
</evidence>
<dbReference type="InterPro" id="IPR013014">
    <property type="entry name" value="PTS_EIIC_2"/>
</dbReference>
<protein>
    <submittedName>
        <fullName evidence="11">PTS galactitol transporter subunit IIC</fullName>
    </submittedName>
</protein>
<dbReference type="PROSITE" id="PS51104">
    <property type="entry name" value="PTS_EIIC_TYPE_2"/>
    <property type="match status" value="1"/>
</dbReference>
<evidence type="ECO:0000256" key="7">
    <source>
        <dbReference type="ARBA" id="ARBA00022989"/>
    </source>
</evidence>
<evidence type="ECO:0000313" key="12">
    <source>
        <dbReference type="Proteomes" id="UP000664601"/>
    </source>
</evidence>
<keyword evidence="12" id="KW-1185">Reference proteome</keyword>
<reference evidence="11 12" key="1">
    <citation type="submission" date="2021-03" db="EMBL/GenBank/DDBJ databases">
        <title>Enterococcal diversity collection.</title>
        <authorList>
            <person name="Gilmore M.S."/>
            <person name="Schwartzman J."/>
            <person name="Van Tyne D."/>
            <person name="Martin M."/>
            <person name="Earl A.M."/>
            <person name="Manson A.L."/>
            <person name="Straub T."/>
            <person name="Salamzade R."/>
            <person name="Saavedra J."/>
            <person name="Lebreton F."/>
            <person name="Prichula J."/>
            <person name="Schaufler K."/>
            <person name="Gaca A."/>
            <person name="Sgardioli B."/>
            <person name="Wagenaar J."/>
            <person name="Strong T."/>
        </authorList>
    </citation>
    <scope>NUCLEOTIDE SEQUENCE [LARGE SCALE GENOMIC DNA]</scope>
    <source>
        <strain evidence="11 12">669A</strain>
    </source>
</reference>
<feature type="transmembrane region" description="Helical" evidence="9">
    <location>
        <begin position="35"/>
        <end position="56"/>
    </location>
</feature>
<feature type="transmembrane region" description="Helical" evidence="9">
    <location>
        <begin position="296"/>
        <end position="321"/>
    </location>
</feature>
<evidence type="ECO:0000256" key="4">
    <source>
        <dbReference type="ARBA" id="ARBA00022597"/>
    </source>
</evidence>
<evidence type="ECO:0000256" key="1">
    <source>
        <dbReference type="ARBA" id="ARBA00004651"/>
    </source>
</evidence>
<evidence type="ECO:0000256" key="2">
    <source>
        <dbReference type="ARBA" id="ARBA00022448"/>
    </source>
</evidence>
<feature type="transmembrane region" description="Helical" evidence="9">
    <location>
        <begin position="414"/>
        <end position="434"/>
    </location>
</feature>
<keyword evidence="8 9" id="KW-0472">Membrane</keyword>
<keyword evidence="7 9" id="KW-1133">Transmembrane helix</keyword>
<dbReference type="InterPro" id="IPR013853">
    <property type="entry name" value="EIIC-GAT"/>
</dbReference>
<keyword evidence="5" id="KW-0598">Phosphotransferase system</keyword>
<dbReference type="PIRSF" id="PIRSF006304">
    <property type="entry name" value="GatC"/>
    <property type="match status" value="1"/>
</dbReference>
<feature type="transmembrane region" description="Helical" evidence="9">
    <location>
        <begin position="216"/>
        <end position="239"/>
    </location>
</feature>
<evidence type="ECO:0000259" key="10">
    <source>
        <dbReference type="PROSITE" id="PS51104"/>
    </source>
</evidence>
<evidence type="ECO:0000256" key="3">
    <source>
        <dbReference type="ARBA" id="ARBA00022475"/>
    </source>
</evidence>
<dbReference type="PANTHER" id="PTHR37324:SF2">
    <property type="entry name" value="PTS SYSTEM GALACTITOL-SPECIFIC EIIC COMPONENT"/>
    <property type="match status" value="1"/>
</dbReference>
<keyword evidence="2" id="KW-0813">Transport</keyword>
<dbReference type="Pfam" id="PF03611">
    <property type="entry name" value="EIIC-GAT"/>
    <property type="match status" value="1"/>
</dbReference>
<evidence type="ECO:0000256" key="5">
    <source>
        <dbReference type="ARBA" id="ARBA00022683"/>
    </source>
</evidence>
<evidence type="ECO:0000256" key="9">
    <source>
        <dbReference type="SAM" id="Phobius"/>
    </source>
</evidence>
<feature type="transmembrane region" description="Helical" evidence="9">
    <location>
        <begin position="351"/>
        <end position="369"/>
    </location>
</feature>
<evidence type="ECO:0000256" key="6">
    <source>
        <dbReference type="ARBA" id="ARBA00022692"/>
    </source>
</evidence>
<gene>
    <name evidence="11" type="ORF">JZO70_07515</name>
</gene>
<dbReference type="InterPro" id="IPR004703">
    <property type="entry name" value="PTS_sugar-sp_permease"/>
</dbReference>
<keyword evidence="6 9" id="KW-0812">Transmembrane</keyword>
<feature type="transmembrane region" description="Helical" evidence="9">
    <location>
        <begin position="327"/>
        <end position="344"/>
    </location>
</feature>
<name>A0ABS3LAE1_9ENTE</name>
<evidence type="ECO:0000256" key="8">
    <source>
        <dbReference type="ARBA" id="ARBA00023136"/>
    </source>
</evidence>
<feature type="transmembrane region" description="Helical" evidence="9">
    <location>
        <begin position="6"/>
        <end position="28"/>
    </location>
</feature>
<feature type="domain" description="PTS EIIC type-2" evidence="10">
    <location>
        <begin position="4"/>
        <end position="433"/>
    </location>
</feature>
<dbReference type="RefSeq" id="WP_207672933.1">
    <property type="nucleotide sequence ID" value="NZ_JAFREM010000012.1"/>
</dbReference>
<feature type="transmembrane region" description="Helical" evidence="9">
    <location>
        <begin position="132"/>
        <end position="156"/>
    </location>
</feature>
<comment type="subcellular location">
    <subcellularLocation>
        <location evidence="1">Cell membrane</location>
        <topology evidence="1">Multi-pass membrane protein</topology>
    </subcellularLocation>
</comment>
<dbReference type="Proteomes" id="UP000664601">
    <property type="component" value="Unassembled WGS sequence"/>
</dbReference>
<organism evidence="11 12">
    <name type="scientific">Candidatus Enterococcus moelleringii</name>
    <dbReference type="NCBI Taxonomy" id="2815325"/>
    <lineage>
        <taxon>Bacteria</taxon>
        <taxon>Bacillati</taxon>
        <taxon>Bacillota</taxon>
        <taxon>Bacilli</taxon>
        <taxon>Lactobacillales</taxon>
        <taxon>Enterococcaceae</taxon>
        <taxon>Enterococcus</taxon>
    </lineage>
</organism>
<proteinExistence type="predicted"/>
<accession>A0ABS3LAE1</accession>
<feature type="transmembrane region" description="Helical" evidence="9">
    <location>
        <begin position="245"/>
        <end position="266"/>
    </location>
</feature>